<feature type="transmembrane region" description="Helical" evidence="6">
    <location>
        <begin position="346"/>
        <end position="366"/>
    </location>
</feature>
<keyword evidence="3 6" id="KW-1133">Transmembrane helix</keyword>
<evidence type="ECO:0000256" key="6">
    <source>
        <dbReference type="SAM" id="Phobius"/>
    </source>
</evidence>
<evidence type="ECO:0000313" key="9">
    <source>
        <dbReference type="Proteomes" id="UP000746503"/>
    </source>
</evidence>
<proteinExistence type="predicted"/>
<reference evidence="8 9" key="1">
    <citation type="submission" date="2020-03" db="EMBL/GenBank/DDBJ databases">
        <title>Draft genome of Streptomyces sp. ventii, isolated from the Axial Seamount in the Pacific Ocean, and resequencing of the two type strains Streptomyces lonarensis strain NCL 716 and Streptomyces bohaiensis strain 11A07.</title>
        <authorList>
            <person name="Loughran R.M."/>
            <person name="Pfannmuller K.M."/>
            <person name="Wasson B.J."/>
            <person name="Deadmond M.C."/>
            <person name="Paddock B.E."/>
            <person name="Koyack M.J."/>
            <person name="Gallegos D.A."/>
            <person name="Mitchell E.A."/>
            <person name="Ushijima B."/>
            <person name="Saw J.H."/>
            <person name="Mcphail K.L."/>
            <person name="Videau P."/>
        </authorList>
    </citation>
    <scope>NUCLEOTIDE SEQUENCE [LARGE SCALE GENOMIC DNA]</scope>
    <source>
        <strain evidence="9">5675061</strain>
    </source>
</reference>
<accession>A0ABX1AJW3</accession>
<feature type="transmembrane region" description="Helical" evidence="6">
    <location>
        <begin position="373"/>
        <end position="390"/>
    </location>
</feature>
<name>A0ABX1AJW3_9ACTN</name>
<protein>
    <submittedName>
        <fullName evidence="8">HTTM domain-containing protein</fullName>
    </submittedName>
</protein>
<evidence type="ECO:0000256" key="2">
    <source>
        <dbReference type="ARBA" id="ARBA00022692"/>
    </source>
</evidence>
<comment type="subcellular location">
    <subcellularLocation>
        <location evidence="1">Endomembrane system</location>
        <topology evidence="1">Multi-pass membrane protein</topology>
    </subcellularLocation>
</comment>
<feature type="transmembrane region" description="Helical" evidence="6">
    <location>
        <begin position="135"/>
        <end position="153"/>
    </location>
</feature>
<dbReference type="InterPro" id="IPR011020">
    <property type="entry name" value="HTTM-like"/>
</dbReference>
<feature type="compositionally biased region" description="Basic and acidic residues" evidence="5">
    <location>
        <begin position="470"/>
        <end position="485"/>
    </location>
</feature>
<comment type="caution">
    <text evidence="8">The sequence shown here is derived from an EMBL/GenBank/DDBJ whole genome shotgun (WGS) entry which is preliminary data.</text>
</comment>
<feature type="transmembrane region" description="Helical" evidence="6">
    <location>
        <begin position="80"/>
        <end position="98"/>
    </location>
</feature>
<keyword evidence="2 6" id="KW-0812">Transmembrane</keyword>
<evidence type="ECO:0000259" key="7">
    <source>
        <dbReference type="SMART" id="SM00752"/>
    </source>
</evidence>
<dbReference type="InterPro" id="IPR052964">
    <property type="entry name" value="Sporulation_signal_mat"/>
</dbReference>
<feature type="region of interest" description="Disordered" evidence="5">
    <location>
        <begin position="1"/>
        <end position="65"/>
    </location>
</feature>
<dbReference type="RefSeq" id="WP_167931302.1">
    <property type="nucleotide sequence ID" value="NZ_JAAVJB010000002.1"/>
</dbReference>
<dbReference type="SMART" id="SM00752">
    <property type="entry name" value="HTTM"/>
    <property type="match status" value="1"/>
</dbReference>
<sequence>MTDHERASGSAERDGTPKDGGIAAAGAAEPPEAAGATGPAVPSGPVTTAAAPPPDPPDDGFSGGWTDRATRLPYATRQSAVVRIAVGMIWLAILLREWPNRHHIWGPDAPWAQDAARRAVADSGGFTFLTWVDGLWWFELCYLAAIGVAACVVVGWRARAATVLLALSVMSFQHRNDFVLNAGENILRIAAVYLVLTRCAHVWSLDARRARRHRSAPHTATDDRTAAAVWIVLGGLLTVAALTGNLTPVWTALLGGVWAAHGVAARLRSAGSPATGELVERLSNLLHNAGVLLLMAQVCLVYAAAGWYKIQGSAWQDGTAVYWSLHIGFLQPWPALTDLVTANSGIVLLLTYLTVAVQVAFPFCLLNRQVKNVLLCVIVAEHLGIAVLMGLPFFSLAMIAVDLVFLPTLWLLHVERLARSGRECWWPPRRGAQPRLPGAPAPGRSASTPGSSAEEPPAERTGAAPPRSVPEPRRQDAPGTGDRRE</sequence>
<feature type="transmembrane region" description="Helical" evidence="6">
    <location>
        <begin position="226"/>
        <end position="243"/>
    </location>
</feature>
<evidence type="ECO:0000256" key="3">
    <source>
        <dbReference type="ARBA" id="ARBA00022989"/>
    </source>
</evidence>
<dbReference type="PANTHER" id="PTHR39535">
    <property type="entry name" value="SPORULATION-DELAYING PROTEIN SDPB"/>
    <property type="match status" value="1"/>
</dbReference>
<feature type="compositionally biased region" description="Basic and acidic residues" evidence="5">
    <location>
        <begin position="1"/>
        <end position="17"/>
    </location>
</feature>
<feature type="domain" description="HTTM-like" evidence="7">
    <location>
        <begin position="71"/>
        <end position="410"/>
    </location>
</feature>
<gene>
    <name evidence="8" type="ORF">HCJ92_00320</name>
</gene>
<dbReference type="EMBL" id="JAAVJB010000002">
    <property type="protein sequence ID" value="NJP64772.1"/>
    <property type="molecule type" value="Genomic_DNA"/>
</dbReference>
<feature type="transmembrane region" description="Helical" evidence="6">
    <location>
        <begin position="288"/>
        <end position="308"/>
    </location>
</feature>
<feature type="transmembrane region" description="Helical" evidence="6">
    <location>
        <begin position="249"/>
        <end position="267"/>
    </location>
</feature>
<evidence type="ECO:0000256" key="4">
    <source>
        <dbReference type="ARBA" id="ARBA00023136"/>
    </source>
</evidence>
<dbReference type="PANTHER" id="PTHR39535:SF2">
    <property type="entry name" value="HTTM DOMAIN-CONTAINING PROTEIN"/>
    <property type="match status" value="1"/>
</dbReference>
<evidence type="ECO:0000256" key="1">
    <source>
        <dbReference type="ARBA" id="ARBA00004127"/>
    </source>
</evidence>
<keyword evidence="9" id="KW-1185">Reference proteome</keyword>
<feature type="region of interest" description="Disordered" evidence="5">
    <location>
        <begin position="429"/>
        <end position="485"/>
    </location>
</feature>
<evidence type="ECO:0000313" key="8">
    <source>
        <dbReference type="EMBL" id="NJP64772.1"/>
    </source>
</evidence>
<keyword evidence="4 6" id="KW-0472">Membrane</keyword>
<organism evidence="8 9">
    <name type="scientific">Streptomyces spiramenti</name>
    <dbReference type="NCBI Taxonomy" id="2720606"/>
    <lineage>
        <taxon>Bacteria</taxon>
        <taxon>Bacillati</taxon>
        <taxon>Actinomycetota</taxon>
        <taxon>Actinomycetes</taxon>
        <taxon>Kitasatosporales</taxon>
        <taxon>Streptomycetaceae</taxon>
        <taxon>Streptomyces</taxon>
    </lineage>
</organism>
<evidence type="ECO:0000256" key="5">
    <source>
        <dbReference type="SAM" id="MobiDB-lite"/>
    </source>
</evidence>
<feature type="compositionally biased region" description="Low complexity" evidence="5">
    <location>
        <begin position="20"/>
        <end position="50"/>
    </location>
</feature>
<dbReference type="Proteomes" id="UP000746503">
    <property type="component" value="Unassembled WGS sequence"/>
</dbReference>